<sequence>MHNGKLLEILDDREPILNGSCLTSEQVIQARNELLEASQRVKHLSSGETMKQLVNRNLNDLSEQLQELGVDLCDEKDKDELEKTLIRYFAKREEKRNNSNKGNAHKK</sequence>
<dbReference type="AlphaFoldDB" id="A0A7S1D3V3"/>
<reference evidence="2" key="1">
    <citation type="submission" date="2021-01" db="EMBL/GenBank/DDBJ databases">
        <authorList>
            <person name="Corre E."/>
            <person name="Pelletier E."/>
            <person name="Niang G."/>
            <person name="Scheremetjew M."/>
            <person name="Finn R."/>
            <person name="Kale V."/>
            <person name="Holt S."/>
            <person name="Cochrane G."/>
            <person name="Meng A."/>
            <person name="Brown T."/>
            <person name="Cohen L."/>
        </authorList>
    </citation>
    <scope>NUCLEOTIDE SEQUENCE</scope>
    <source>
        <strain evidence="2">ECT3854</strain>
    </source>
</reference>
<accession>A0A7S1D3V3</accession>
<keyword evidence="1" id="KW-0175">Coiled coil</keyword>
<name>A0A7S1D3V3_CYCTE</name>
<organism evidence="2">
    <name type="scientific">Cyclophora tenuis</name>
    <name type="common">Marine diatom</name>
    <dbReference type="NCBI Taxonomy" id="216820"/>
    <lineage>
        <taxon>Eukaryota</taxon>
        <taxon>Sar</taxon>
        <taxon>Stramenopiles</taxon>
        <taxon>Ochrophyta</taxon>
        <taxon>Bacillariophyta</taxon>
        <taxon>Fragilariophyceae</taxon>
        <taxon>Fragilariophycidae</taxon>
        <taxon>Cyclophorales</taxon>
        <taxon>Cyclophoraceae</taxon>
        <taxon>Cyclophora</taxon>
    </lineage>
</organism>
<proteinExistence type="predicted"/>
<feature type="coiled-coil region" evidence="1">
    <location>
        <begin position="51"/>
        <end position="98"/>
    </location>
</feature>
<dbReference type="EMBL" id="HBFW01013315">
    <property type="protein sequence ID" value="CAD8937408.1"/>
    <property type="molecule type" value="Transcribed_RNA"/>
</dbReference>
<protein>
    <submittedName>
        <fullName evidence="2">Uncharacterized protein</fullName>
    </submittedName>
</protein>
<evidence type="ECO:0000256" key="1">
    <source>
        <dbReference type="SAM" id="Coils"/>
    </source>
</evidence>
<evidence type="ECO:0000313" key="2">
    <source>
        <dbReference type="EMBL" id="CAD8937408.1"/>
    </source>
</evidence>
<gene>
    <name evidence="2" type="ORF">CTEN0397_LOCUS8467</name>
</gene>